<sequence length="113" mass="12459">MIDVVFERNKQNDIVSFTMSGHADAGPYGQDLVCAGASAVALGTVNAIIALCQVELVTEMENEGGFLRCRVPNDLEETTFEKVQLLLEGMNISLQSIAESYGEHIQIEERIRR</sequence>
<keyword evidence="2" id="KW-0645">Protease</keyword>
<dbReference type="GO" id="GO:0008234">
    <property type="term" value="F:cysteine-type peptidase activity"/>
    <property type="evidence" value="ECO:0007669"/>
    <property type="project" value="UniProtKB-KW"/>
</dbReference>
<reference evidence="7" key="1">
    <citation type="submission" date="2015-08" db="EMBL/GenBank/DDBJ databases">
        <title>Complete DNA Sequence of Pseudomonas syringae pv. actinidiae, the Causal Agent of Kiwifruit Canker Disease.</title>
        <authorList>
            <person name="Rikkerink E.H.A."/>
            <person name="Fineran P.C."/>
        </authorList>
    </citation>
    <scope>NUCLEOTIDE SEQUENCE</scope>
    <source>
        <strain evidence="7">DSM 13666</strain>
    </source>
</reference>
<dbReference type="PANTHER" id="PTHR39178:SF1">
    <property type="entry name" value="RIBOSOMAL-PROCESSING CYSTEINE PROTEASE PRP"/>
    <property type="match status" value="1"/>
</dbReference>
<evidence type="ECO:0000256" key="1">
    <source>
        <dbReference type="ARBA" id="ARBA00022517"/>
    </source>
</evidence>
<keyword evidence="1" id="KW-0690">Ribosome biogenesis</keyword>
<dbReference type="NCBIfam" id="NF011126">
    <property type="entry name" value="PRK14553.1-6"/>
    <property type="match status" value="1"/>
</dbReference>
<accession>A0A0M0KIH6</accession>
<dbReference type="InterPro" id="IPR036764">
    <property type="entry name" value="Peptidase_Prp_sf"/>
</dbReference>
<evidence type="ECO:0000313" key="7">
    <source>
        <dbReference type="EMBL" id="KOO38238.1"/>
    </source>
</evidence>
<dbReference type="InterPro" id="IPR007422">
    <property type="entry name" value="Peptidase_Prp"/>
</dbReference>
<dbReference type="PANTHER" id="PTHR39178">
    <property type="entry name" value="HYPOTHETICAL RIBOSOME-ASSOCIATED PROTEIN"/>
    <property type="match status" value="1"/>
</dbReference>
<dbReference type="GO" id="GO:0006508">
    <property type="term" value="P:proteolysis"/>
    <property type="evidence" value="ECO:0007669"/>
    <property type="project" value="UniProtKB-KW"/>
</dbReference>
<keyword evidence="4" id="KW-0788">Thiol protease</keyword>
<dbReference type="Pfam" id="PF04327">
    <property type="entry name" value="Peptidase_Prp"/>
    <property type="match status" value="1"/>
</dbReference>
<keyword evidence="3" id="KW-0378">Hydrolase</keyword>
<dbReference type="Gene3D" id="3.30.70.1490">
    <property type="entry name" value="Cysteine protease Prp"/>
    <property type="match status" value="1"/>
</dbReference>
<dbReference type="CDD" id="cd16332">
    <property type="entry name" value="Prp-like"/>
    <property type="match status" value="1"/>
</dbReference>
<organism evidence="7">
    <name type="scientific">Halalkalibacterium halodurans</name>
    <name type="common">Bacillus halodurans</name>
    <dbReference type="NCBI Taxonomy" id="86665"/>
    <lineage>
        <taxon>Bacteria</taxon>
        <taxon>Bacillati</taxon>
        <taxon>Bacillota</taxon>
        <taxon>Bacilli</taxon>
        <taxon>Bacillales</taxon>
        <taxon>Bacillaceae</taxon>
        <taxon>Halalkalibacterium (ex Joshi et al. 2022)</taxon>
    </lineage>
</organism>
<name>A0A0M0KIH6_ALKHA</name>
<dbReference type="GO" id="GO:0042254">
    <property type="term" value="P:ribosome biogenesis"/>
    <property type="evidence" value="ECO:0007669"/>
    <property type="project" value="UniProtKB-KW"/>
</dbReference>
<dbReference type="PATRIC" id="fig|136160.3.peg.1213"/>
<dbReference type="GeneID" id="87598532"/>
<comment type="similarity">
    <text evidence="5">Belongs to the Prp family.</text>
</comment>
<protein>
    <recommendedName>
        <fullName evidence="6">Ribosomal processing cysteine protease Prp</fullName>
    </recommendedName>
</protein>
<comment type="caution">
    <text evidence="7">The sequence shown here is derived from an EMBL/GenBank/DDBJ whole genome shotgun (WGS) entry which is preliminary data.</text>
</comment>
<evidence type="ECO:0000256" key="2">
    <source>
        <dbReference type="ARBA" id="ARBA00022670"/>
    </source>
</evidence>
<dbReference type="RefSeq" id="WP_010899154.1">
    <property type="nucleotide sequence ID" value="NZ_CP040441.1"/>
</dbReference>
<dbReference type="AlphaFoldDB" id="A0A0M0KIH6"/>
<dbReference type="OMA" id="FYFEFPE"/>
<dbReference type="EMBL" id="LILD01000001">
    <property type="protein sequence ID" value="KOO38238.1"/>
    <property type="molecule type" value="Genomic_DNA"/>
</dbReference>
<evidence type="ECO:0000256" key="6">
    <source>
        <dbReference type="ARBA" id="ARBA00044538"/>
    </source>
</evidence>
<gene>
    <name evidence="7" type="ORF">AMD02_04700</name>
</gene>
<evidence type="ECO:0000256" key="5">
    <source>
        <dbReference type="ARBA" id="ARBA00044503"/>
    </source>
</evidence>
<proteinExistence type="inferred from homology"/>
<evidence type="ECO:0000256" key="3">
    <source>
        <dbReference type="ARBA" id="ARBA00022801"/>
    </source>
</evidence>
<evidence type="ECO:0000256" key="4">
    <source>
        <dbReference type="ARBA" id="ARBA00022807"/>
    </source>
</evidence>
<accession>A0A4Y7WTJ8</accession>
<dbReference type="SUPFAM" id="SSF118010">
    <property type="entry name" value="TM1457-like"/>
    <property type="match status" value="1"/>
</dbReference>